<evidence type="ECO:0000313" key="3">
    <source>
        <dbReference type="EMBL" id="KAJ8322203.1"/>
    </source>
</evidence>
<dbReference type="Gene3D" id="3.30.70.330">
    <property type="match status" value="1"/>
</dbReference>
<feature type="compositionally biased region" description="Basic and acidic residues" evidence="1">
    <location>
        <begin position="379"/>
        <end position="397"/>
    </location>
</feature>
<feature type="region of interest" description="Disordered" evidence="1">
    <location>
        <begin position="1"/>
        <end position="153"/>
    </location>
</feature>
<evidence type="ECO:0000313" key="4">
    <source>
        <dbReference type="Proteomes" id="UP001217089"/>
    </source>
</evidence>
<evidence type="ECO:0000259" key="2">
    <source>
        <dbReference type="Pfam" id="PF12066"/>
    </source>
</evidence>
<protein>
    <recommendedName>
        <fullName evidence="2">SERRATE/Ars2 N-terminal domain-containing protein</fullName>
    </recommendedName>
</protein>
<sequence length="543" mass="62564">MGDSDDEYDRRKGREKFRRERDVYERRDDRRRDSRGDQWEMDRMQRKQSAGRAREAWTSRSRDRRDPYREYDSRHRDRGYSPPRRDISPPSKRMRRDDWQRDDSYHPYDVPGGYGRPVPGGAPHPHAWGHGHEMAGGMPQQGGAPFNPGQSRFKIKYHPEECQKRKEDVQASLKNRCQVFRELLQANRVEGVVCDYDKQDDIVKLLDAAVIKMEGGNDFDLTVLDQPEPEDPGSRSRNNSESQSVSESPDEKRKKKEEKDKKPDEPLKLPISGEQKELMKKAREFSKQQLAKNGSKVVLFTLFMYICNYKLQTDKKKKKNRHREKTEYSYESGSESESESGSESEPEPAPPGLEDEPPPPGVDDVPGMTTATENGAQEGESKEDVVDGGDEKDVDTKNEEEEEDKEKGPPKPRPLHKTCSIFLRNLAPSITKQEVEAMCKKYPGFVRVALQDPQPERQFFRRGWVTFSKEINIKEICWNLNNIRSGGYGLMSKNPVLKNITDYLVEEGSYEEEELLGQSVEDGEKEGVDESGVERDEKLLKVI</sequence>
<feature type="compositionally biased region" description="Basic and acidic residues" evidence="1">
    <location>
        <begin position="274"/>
        <end position="286"/>
    </location>
</feature>
<comment type="caution">
    <text evidence="3">The sequence shown here is derived from an EMBL/GenBank/DDBJ whole genome shotgun (WGS) entry which is preliminary data.</text>
</comment>
<feature type="compositionally biased region" description="Basic and acidic residues" evidence="1">
    <location>
        <begin position="249"/>
        <end position="267"/>
    </location>
</feature>
<dbReference type="Proteomes" id="UP001217089">
    <property type="component" value="Unassembled WGS sequence"/>
</dbReference>
<dbReference type="Pfam" id="PF12066">
    <property type="entry name" value="SERRATE_Ars2_N"/>
    <property type="match status" value="1"/>
</dbReference>
<feature type="region of interest" description="Disordered" evidence="1">
    <location>
        <begin position="219"/>
        <end position="290"/>
    </location>
</feature>
<accession>A0ABQ9FY78</accession>
<feature type="region of interest" description="Disordered" evidence="1">
    <location>
        <begin position="514"/>
        <end position="543"/>
    </location>
</feature>
<feature type="region of interest" description="Disordered" evidence="1">
    <location>
        <begin position="314"/>
        <end position="416"/>
    </location>
</feature>
<feature type="compositionally biased region" description="Basic and acidic residues" evidence="1">
    <location>
        <begin position="8"/>
        <end position="45"/>
    </location>
</feature>
<gene>
    <name evidence="3" type="ORF">KUTeg_000674</name>
</gene>
<keyword evidence="4" id="KW-1185">Reference proteome</keyword>
<proteinExistence type="predicted"/>
<dbReference type="EMBL" id="JARBDR010000018">
    <property type="protein sequence ID" value="KAJ8322203.1"/>
    <property type="molecule type" value="Genomic_DNA"/>
</dbReference>
<feature type="domain" description="SERRATE/Ars2 N-terminal" evidence="2">
    <location>
        <begin position="153"/>
        <end position="218"/>
    </location>
</feature>
<name>A0ABQ9FY78_TEGGR</name>
<feature type="compositionally biased region" description="Polar residues" evidence="1">
    <location>
        <begin position="235"/>
        <end position="247"/>
    </location>
</feature>
<dbReference type="SUPFAM" id="SSF54928">
    <property type="entry name" value="RNA-binding domain, RBD"/>
    <property type="match status" value="1"/>
</dbReference>
<dbReference type="InterPro" id="IPR035979">
    <property type="entry name" value="RBD_domain_sf"/>
</dbReference>
<dbReference type="PANTHER" id="PTHR13165:SF0">
    <property type="entry name" value="SERRATE RNA EFFECTOR MOLECULE HOMOLOG"/>
    <property type="match status" value="1"/>
</dbReference>
<dbReference type="CDD" id="cd00590">
    <property type="entry name" value="RRM_SF"/>
    <property type="match status" value="1"/>
</dbReference>
<dbReference type="InterPro" id="IPR039727">
    <property type="entry name" value="SE/Ars2"/>
</dbReference>
<feature type="compositionally biased region" description="Basic and acidic residues" evidence="1">
    <location>
        <begin position="52"/>
        <end position="87"/>
    </location>
</feature>
<dbReference type="InterPro" id="IPR021933">
    <property type="entry name" value="SERRATE/Ars2_N"/>
</dbReference>
<organism evidence="3 4">
    <name type="scientific">Tegillarca granosa</name>
    <name type="common">Malaysian cockle</name>
    <name type="synonym">Anadara granosa</name>
    <dbReference type="NCBI Taxonomy" id="220873"/>
    <lineage>
        <taxon>Eukaryota</taxon>
        <taxon>Metazoa</taxon>
        <taxon>Spiralia</taxon>
        <taxon>Lophotrochozoa</taxon>
        <taxon>Mollusca</taxon>
        <taxon>Bivalvia</taxon>
        <taxon>Autobranchia</taxon>
        <taxon>Pteriomorphia</taxon>
        <taxon>Arcoida</taxon>
        <taxon>Arcoidea</taxon>
        <taxon>Arcidae</taxon>
        <taxon>Tegillarca</taxon>
    </lineage>
</organism>
<dbReference type="PANTHER" id="PTHR13165">
    <property type="entry name" value="ARSENITE-RESISTANCE PROTEIN 2"/>
    <property type="match status" value="1"/>
</dbReference>
<feature type="compositionally biased region" description="Low complexity" evidence="1">
    <location>
        <begin position="107"/>
        <end position="128"/>
    </location>
</feature>
<feature type="compositionally biased region" description="Acidic residues" evidence="1">
    <location>
        <begin position="334"/>
        <end position="346"/>
    </location>
</feature>
<feature type="compositionally biased region" description="Basic and acidic residues" evidence="1">
    <location>
        <begin position="95"/>
        <end position="106"/>
    </location>
</feature>
<evidence type="ECO:0000256" key="1">
    <source>
        <dbReference type="SAM" id="MobiDB-lite"/>
    </source>
</evidence>
<dbReference type="InterPro" id="IPR012677">
    <property type="entry name" value="Nucleotide-bd_a/b_plait_sf"/>
</dbReference>
<feature type="compositionally biased region" description="Basic and acidic residues" evidence="1">
    <location>
        <begin position="525"/>
        <end position="543"/>
    </location>
</feature>
<feature type="compositionally biased region" description="Acidic residues" evidence="1">
    <location>
        <begin position="514"/>
        <end position="524"/>
    </location>
</feature>
<reference evidence="3 4" key="1">
    <citation type="submission" date="2022-12" db="EMBL/GenBank/DDBJ databases">
        <title>Chromosome-level genome of Tegillarca granosa.</title>
        <authorList>
            <person name="Kim J."/>
        </authorList>
    </citation>
    <scope>NUCLEOTIDE SEQUENCE [LARGE SCALE GENOMIC DNA]</scope>
    <source>
        <strain evidence="3">Teg-2019</strain>
        <tissue evidence="3">Adductor muscle</tissue>
    </source>
</reference>